<keyword evidence="1" id="KW-0547">Nucleotide-binding</keyword>
<accession>A0A2G9L560</accession>
<dbReference type="EMBL" id="CP024712">
    <property type="protein sequence ID" value="ATV15508.1"/>
    <property type="molecule type" value="Genomic_DNA"/>
</dbReference>
<dbReference type="Proteomes" id="UP000247480">
    <property type="component" value="Unassembled WGS sequence"/>
</dbReference>
<organism evidence="3 6">
    <name type="scientific">Pseudomonas syringae pv. actinidiae</name>
    <dbReference type="NCBI Taxonomy" id="103796"/>
    <lineage>
        <taxon>Bacteria</taxon>
        <taxon>Pseudomonadati</taxon>
        <taxon>Pseudomonadota</taxon>
        <taxon>Gammaproteobacteria</taxon>
        <taxon>Pseudomonadales</taxon>
        <taxon>Pseudomonadaceae</taxon>
        <taxon>Pseudomonas</taxon>
        <taxon>Pseudomonas syringae</taxon>
    </lineage>
</organism>
<name>A0A2G9L560_PSESF</name>
<evidence type="ECO:0000313" key="5">
    <source>
        <dbReference type="Proteomes" id="UP000247480"/>
    </source>
</evidence>
<evidence type="ECO:0000313" key="2">
    <source>
        <dbReference type="EMBL" id="GBH13844.1"/>
    </source>
</evidence>
<dbReference type="Proteomes" id="UP000230024">
    <property type="component" value="Chromosome"/>
</dbReference>
<evidence type="ECO:0000313" key="1">
    <source>
        <dbReference type="EMBL" id="ATV15508.1"/>
    </source>
</evidence>
<dbReference type="EMBL" id="BGJZ01000369">
    <property type="protein sequence ID" value="GBH13844.1"/>
    <property type="molecule type" value="Genomic_DNA"/>
</dbReference>
<reference evidence="2 5" key="2">
    <citation type="submission" date="2018-04" db="EMBL/GenBank/DDBJ databases">
        <title>Draft genome sequence of Pseudomonas syringae pv. actinidiae biovar 1 strains isolated from kiwifruit in Kagawa prefecture.</title>
        <authorList>
            <person name="Tabuchi M."/>
            <person name="Saito M."/>
            <person name="Fujiwara S."/>
            <person name="Sasa N."/>
            <person name="Akimitsu K."/>
            <person name="Gomi K."/>
            <person name="Konishi-Sugita S."/>
            <person name="Hamano K."/>
            <person name="Kataoka I."/>
        </authorList>
    </citation>
    <scope>NUCLEOTIDE SEQUENCE [LARGE SCALE GENOMIC DNA]</scope>
    <source>
        <strain evidence="2 5">MAFF212206</strain>
    </source>
</reference>
<evidence type="ECO:0000313" key="3">
    <source>
        <dbReference type="EMBL" id="GBH21400.1"/>
    </source>
</evidence>
<dbReference type="SUPFAM" id="SSF52540">
    <property type="entry name" value="P-loop containing nucleoside triphosphate hydrolases"/>
    <property type="match status" value="1"/>
</dbReference>
<sequence length="65" mass="7358">MLLDEVNNHLDIAALEAVEQLLGQFKGALIVSAHDPDFLQALELTHQLIWQPTGWRYESWDDGGQ</sequence>
<keyword evidence="1" id="KW-0067">ATP-binding</keyword>
<reference evidence="3 6" key="3">
    <citation type="submission" date="2018-04" db="EMBL/GenBank/DDBJ databases">
        <title>Draft genome sequence of Pseudomonas syringae pv. actinidiae biovar 3 strains isolated from kiwifruit in Kagawa prefecture.</title>
        <authorList>
            <person name="Tabuchi M."/>
            <person name="Saito M."/>
            <person name="Fujiwara S."/>
            <person name="Sasa N."/>
            <person name="Akimitsu K."/>
            <person name="Gomi K."/>
            <person name="Konishi-Sugita S."/>
            <person name="Hamano K."/>
            <person name="Kataoka I."/>
        </authorList>
    </citation>
    <scope>NUCLEOTIDE SEQUENCE [LARGE SCALE GENOMIC DNA]</scope>
    <source>
        <strain evidence="3 6">MAFF212211</strain>
    </source>
</reference>
<dbReference type="Proteomes" id="UP000248291">
    <property type="component" value="Unassembled WGS sequence"/>
</dbReference>
<dbReference type="Gene3D" id="3.40.50.300">
    <property type="entry name" value="P-loop containing nucleotide triphosphate hydrolases"/>
    <property type="match status" value="1"/>
</dbReference>
<evidence type="ECO:0000313" key="4">
    <source>
        <dbReference type="Proteomes" id="UP000230024"/>
    </source>
</evidence>
<protein>
    <submittedName>
        <fullName evidence="1">ABC transporter ATP-binding protein</fullName>
    </submittedName>
</protein>
<dbReference type="RefSeq" id="WP_017683953.1">
    <property type="nucleotide sequence ID" value="NZ_AP019411.1"/>
</dbReference>
<proteinExistence type="predicted"/>
<dbReference type="EMBL" id="BGKA01000289">
    <property type="protein sequence ID" value="GBH21400.1"/>
    <property type="molecule type" value="Genomic_DNA"/>
</dbReference>
<dbReference type="GO" id="GO:0005524">
    <property type="term" value="F:ATP binding"/>
    <property type="evidence" value="ECO:0007669"/>
    <property type="project" value="UniProtKB-KW"/>
</dbReference>
<reference evidence="1 4" key="1">
    <citation type="submission" date="2017-11" db="EMBL/GenBank/DDBJ databases">
        <title>Complete DNA Sequence of Pseudomonas syringae pv. actinidiae, biovar 5 (Psa5).</title>
        <authorList>
            <person name="Butler M."/>
            <person name="Taiaroa G."/>
            <person name="Sumpter N."/>
            <person name="Poulter R."/>
        </authorList>
    </citation>
    <scope>NUCLEOTIDE SEQUENCE [LARGE SCALE GENOMIC DNA]</scope>
    <source>
        <strain evidence="1 4">MAFF212063</strain>
    </source>
</reference>
<dbReference type="InterPro" id="IPR027417">
    <property type="entry name" value="P-loop_NTPase"/>
</dbReference>
<dbReference type="AlphaFoldDB" id="A0A2G9L560"/>
<gene>
    <name evidence="1" type="ORF">CT122_00195</name>
    <name evidence="2" type="ORF">KPSA1_07337</name>
    <name evidence="3" type="ORF">KPSA3_07446</name>
</gene>
<evidence type="ECO:0000313" key="6">
    <source>
        <dbReference type="Proteomes" id="UP000248291"/>
    </source>
</evidence>